<dbReference type="InterPro" id="IPR050503">
    <property type="entry name" value="cAMP-dep_PK_reg_su-like"/>
</dbReference>
<dbReference type="EMBL" id="CAJOBA010004717">
    <property type="protein sequence ID" value="CAF3721642.1"/>
    <property type="molecule type" value="Genomic_DNA"/>
</dbReference>
<dbReference type="EMBL" id="CAJNOK010004712">
    <property type="protein sequence ID" value="CAF0947090.1"/>
    <property type="molecule type" value="Genomic_DNA"/>
</dbReference>
<dbReference type="InterPro" id="IPR014710">
    <property type="entry name" value="RmlC-like_jellyroll"/>
</dbReference>
<dbReference type="PROSITE" id="PS50042">
    <property type="entry name" value="CNMP_BINDING_3"/>
    <property type="match status" value="2"/>
</dbReference>
<dbReference type="Gene3D" id="1.20.890.10">
    <property type="entry name" value="cAMP-dependent protein kinase regulatory subunit, dimerization-anchoring domain"/>
    <property type="match status" value="1"/>
</dbReference>
<dbReference type="GO" id="GO:0030552">
    <property type="term" value="F:cAMP binding"/>
    <property type="evidence" value="ECO:0007669"/>
    <property type="project" value="UniProtKB-KW"/>
</dbReference>
<dbReference type="InterPro" id="IPR018490">
    <property type="entry name" value="cNMP-bd_dom_sf"/>
</dbReference>
<keyword evidence="4" id="KW-0677">Repeat</keyword>
<feature type="binding site" evidence="7">
    <location>
        <position position="355"/>
    </location>
    <ligand>
        <name>3',5'-cyclic AMP</name>
        <dbReference type="ChEBI" id="CHEBI:58165"/>
        <label>2</label>
    </ligand>
</feature>
<dbReference type="AlphaFoldDB" id="A0A814IJ58"/>
<dbReference type="CDD" id="cd00038">
    <property type="entry name" value="CAP_ED"/>
    <property type="match status" value="2"/>
</dbReference>
<dbReference type="PRINTS" id="PR00103">
    <property type="entry name" value="CAMPKINASE"/>
</dbReference>
<dbReference type="SUPFAM" id="SSF51206">
    <property type="entry name" value="cAMP-binding domain-like"/>
    <property type="match status" value="2"/>
</dbReference>
<feature type="binding site" evidence="7">
    <location>
        <position position="233"/>
    </location>
    <ligand>
        <name>3',5'-cyclic AMP</name>
        <dbReference type="ChEBI" id="CHEBI:58165"/>
        <label>1</label>
    </ligand>
</feature>
<proteinExistence type="inferred from homology"/>
<dbReference type="Proteomes" id="UP000677228">
    <property type="component" value="Unassembled WGS sequence"/>
</dbReference>
<evidence type="ECO:0000259" key="8">
    <source>
        <dbReference type="PROSITE" id="PS50042"/>
    </source>
</evidence>
<feature type="binding site" evidence="7">
    <location>
        <position position="364"/>
    </location>
    <ligand>
        <name>3',5'-cyclic AMP</name>
        <dbReference type="ChEBI" id="CHEBI:58165"/>
        <label>2</label>
    </ligand>
</feature>
<keyword evidence="2" id="KW-0597">Phosphoprotein</keyword>
<evidence type="ECO:0000313" key="10">
    <source>
        <dbReference type="EMBL" id="CAF1023459.1"/>
    </source>
</evidence>
<accession>A0A814IJ58</accession>
<comment type="caution">
    <text evidence="10">The sequence shown here is derived from an EMBL/GenBank/DDBJ whole genome shotgun (WGS) entry which is preliminary data.</text>
</comment>
<name>A0A814IJ58_9BILA</name>
<evidence type="ECO:0000313" key="9">
    <source>
        <dbReference type="EMBL" id="CAF0947090.1"/>
    </source>
</evidence>
<dbReference type="SUPFAM" id="SSF47391">
    <property type="entry name" value="Dimerization-anchoring domain of cAMP-dependent PK regulatory subunit"/>
    <property type="match status" value="1"/>
</dbReference>
<dbReference type="Proteomes" id="UP000682733">
    <property type="component" value="Unassembled WGS sequence"/>
</dbReference>
<evidence type="ECO:0000313" key="13">
    <source>
        <dbReference type="Proteomes" id="UP000663829"/>
    </source>
</evidence>
<dbReference type="PIRSF" id="PIRSF000548">
    <property type="entry name" value="PK_regulatory"/>
    <property type="match status" value="1"/>
</dbReference>
<dbReference type="GO" id="GO:0004862">
    <property type="term" value="F:cAMP-dependent protein kinase inhibitor activity"/>
    <property type="evidence" value="ECO:0007669"/>
    <property type="project" value="TreeGrafter"/>
</dbReference>
<evidence type="ECO:0000313" key="11">
    <source>
        <dbReference type="EMBL" id="CAF3721642.1"/>
    </source>
</evidence>
<dbReference type="Pfam" id="PF00027">
    <property type="entry name" value="cNMP_binding"/>
    <property type="match status" value="2"/>
</dbReference>
<evidence type="ECO:0000313" key="12">
    <source>
        <dbReference type="EMBL" id="CAF3794759.1"/>
    </source>
</evidence>
<dbReference type="Proteomes" id="UP000681722">
    <property type="component" value="Unassembled WGS sequence"/>
</dbReference>
<dbReference type="PROSITE" id="PS00888">
    <property type="entry name" value="CNMP_BINDING_1"/>
    <property type="match status" value="1"/>
</dbReference>
<dbReference type="Gene3D" id="2.60.120.10">
    <property type="entry name" value="Jelly Rolls"/>
    <property type="match status" value="2"/>
</dbReference>
<keyword evidence="6 7" id="KW-0114">cAMP</keyword>
<feature type="domain" description="Cyclic nucleotide-binding" evidence="8">
    <location>
        <begin position="286"/>
        <end position="405"/>
    </location>
</feature>
<dbReference type="EMBL" id="CAJNOQ010003661">
    <property type="protein sequence ID" value="CAF1023459.1"/>
    <property type="molecule type" value="Genomic_DNA"/>
</dbReference>
<feature type="domain" description="Cyclic nucleotide-binding" evidence="8">
    <location>
        <begin position="162"/>
        <end position="283"/>
    </location>
</feature>
<dbReference type="PANTHER" id="PTHR11635">
    <property type="entry name" value="CAMP-DEPENDENT PROTEIN KINASE REGULATORY CHAIN"/>
    <property type="match status" value="1"/>
</dbReference>
<dbReference type="SMART" id="SM00100">
    <property type="entry name" value="cNMP"/>
    <property type="match status" value="2"/>
</dbReference>
<dbReference type="GO" id="GO:0034236">
    <property type="term" value="F:protein kinase A catalytic subunit binding"/>
    <property type="evidence" value="ECO:0007669"/>
    <property type="project" value="TreeGrafter"/>
</dbReference>
<keyword evidence="5 7" id="KW-0547">Nucleotide-binding</keyword>
<comment type="similarity">
    <text evidence="1">Belongs to the cAMP-dependent kinase regulatory chain family.</text>
</comment>
<dbReference type="InterPro" id="IPR018488">
    <property type="entry name" value="cNMP-bd_CS"/>
</dbReference>
<dbReference type="InterPro" id="IPR000595">
    <property type="entry name" value="cNMP-bd_dom"/>
</dbReference>
<dbReference type="Proteomes" id="UP000663829">
    <property type="component" value="Unassembled WGS sequence"/>
</dbReference>
<evidence type="ECO:0000256" key="3">
    <source>
        <dbReference type="ARBA" id="ARBA00022566"/>
    </source>
</evidence>
<evidence type="ECO:0000256" key="1">
    <source>
        <dbReference type="ARBA" id="ARBA00005753"/>
    </source>
</evidence>
<evidence type="ECO:0000256" key="4">
    <source>
        <dbReference type="ARBA" id="ARBA00022737"/>
    </source>
</evidence>
<dbReference type="GO" id="GO:0005952">
    <property type="term" value="C:cAMP-dependent protein kinase complex"/>
    <property type="evidence" value="ECO:0007669"/>
    <property type="project" value="InterPro"/>
</dbReference>
<dbReference type="InterPro" id="IPR012198">
    <property type="entry name" value="cAMP_dep_PK_reg_su"/>
</dbReference>
<gene>
    <name evidence="10" type="ORF">GPM918_LOCUS14904</name>
    <name evidence="9" type="ORF">OVA965_LOCUS11951</name>
    <name evidence="12" type="ORF">SRO942_LOCUS14904</name>
    <name evidence="11" type="ORF">TMI583_LOCUS11955</name>
</gene>
<dbReference type="EMBL" id="CAJOBC010003661">
    <property type="protein sequence ID" value="CAF3794759.1"/>
    <property type="molecule type" value="Genomic_DNA"/>
</dbReference>
<keyword evidence="13" id="KW-1185">Reference proteome</keyword>
<evidence type="ECO:0000256" key="6">
    <source>
        <dbReference type="ARBA" id="ARBA00023149"/>
    </source>
</evidence>
<reference evidence="10" key="1">
    <citation type="submission" date="2021-02" db="EMBL/GenBank/DDBJ databases">
        <authorList>
            <person name="Nowell W R."/>
        </authorList>
    </citation>
    <scope>NUCLEOTIDE SEQUENCE</scope>
</reference>
<protein>
    <recommendedName>
        <fullName evidence="8">Cyclic nucleotide-binding domain-containing protein</fullName>
    </recommendedName>
</protein>
<dbReference type="PANTHER" id="PTHR11635:SF152">
    <property type="entry name" value="CAMP-DEPENDENT PROTEIN KINASE TYPE I REGULATORY SUBUNIT-RELATED"/>
    <property type="match status" value="1"/>
</dbReference>
<organism evidence="10 13">
    <name type="scientific">Didymodactylos carnosus</name>
    <dbReference type="NCBI Taxonomy" id="1234261"/>
    <lineage>
        <taxon>Eukaryota</taxon>
        <taxon>Metazoa</taxon>
        <taxon>Spiralia</taxon>
        <taxon>Gnathifera</taxon>
        <taxon>Rotifera</taxon>
        <taxon>Eurotatoria</taxon>
        <taxon>Bdelloidea</taxon>
        <taxon>Philodinida</taxon>
        <taxon>Philodinidae</taxon>
        <taxon>Didymodactylos</taxon>
    </lineage>
</organism>
<evidence type="ECO:0000256" key="7">
    <source>
        <dbReference type="PIRSR" id="PIRSR000548-1"/>
    </source>
</evidence>
<sequence>MNNRPWNIEANEQEFVNELSMILQDFAYEALTTKPQDINRFAITHFHNRIKHKSTGQGATLHSDIIANRLAPQITNSIEKNILKQSIKENNSPVDDKQLLPFPVDLHSASSTLTRSISHNRRQSIRSESIDPELTAKSFTPTHTKNQNDRQLLINYMKNIVILQDLNDEEVDKVLDLFEEIHTQQGEIIINYGDDSDYLFIVKEGQFEALDIDKRNWQVKEVAKYEMGDHFCELALLYNQKQSTTIRSLNDGLLWKIKRIDYRNVIVNLAHQRRCRYIEFLKTVPILYELNDTERMNIVDSLKLIYYNAGEIIIKQGDKADCMYFIENGNVRIEIQQNGMKQSMKDLGPGKYFGEMALIADQPRTTSAVAIDKTRLAQLSRHAFERLLGTCLDIMKRNATTYKTFKEQVKTYIQT</sequence>
<dbReference type="GO" id="GO:0005829">
    <property type="term" value="C:cytosol"/>
    <property type="evidence" value="ECO:0007669"/>
    <property type="project" value="TreeGrafter"/>
</dbReference>
<dbReference type="OrthoDB" id="417078at2759"/>
<keyword evidence="3 7" id="KW-0116">cAMP-binding</keyword>
<evidence type="ECO:0000256" key="2">
    <source>
        <dbReference type="ARBA" id="ARBA00022553"/>
    </source>
</evidence>
<evidence type="ECO:0000256" key="5">
    <source>
        <dbReference type="ARBA" id="ARBA00022741"/>
    </source>
</evidence>